<evidence type="ECO:0000256" key="6">
    <source>
        <dbReference type="ARBA" id="ARBA00022553"/>
    </source>
</evidence>
<comment type="subcellular location">
    <subcellularLocation>
        <location evidence="2">Cytoplasm</location>
        <location evidence="2">Cytosol</location>
    </subcellularLocation>
    <subcellularLocation>
        <location evidence="3">Membrane</location>
        <topology evidence="3">Lipid-anchor</topology>
    </subcellularLocation>
</comment>
<evidence type="ECO:0000259" key="21">
    <source>
        <dbReference type="PROSITE" id="PS51703"/>
    </source>
</evidence>
<accession>A0ABN7SJW7</accession>
<evidence type="ECO:0000259" key="22">
    <source>
        <dbReference type="PROSITE" id="PS51746"/>
    </source>
</evidence>
<evidence type="ECO:0000256" key="5">
    <source>
        <dbReference type="ARBA" id="ARBA00022490"/>
    </source>
</evidence>
<evidence type="ECO:0000313" key="23">
    <source>
        <dbReference type="EMBL" id="CAG5098860.1"/>
    </source>
</evidence>
<dbReference type="SMART" id="SM00358">
    <property type="entry name" value="DSRM"/>
    <property type="match status" value="1"/>
</dbReference>
<dbReference type="PANTHER" id="PTHR23355">
    <property type="entry name" value="RIBONUCLEASE"/>
    <property type="match status" value="1"/>
</dbReference>
<evidence type="ECO:0000259" key="20">
    <source>
        <dbReference type="PROSITE" id="PS50137"/>
    </source>
</evidence>
<feature type="domain" description="DRBM" evidence="20">
    <location>
        <begin position="1595"/>
        <end position="1665"/>
    </location>
</feature>
<dbReference type="Pfam" id="PF07830">
    <property type="entry name" value="PP2C_C"/>
    <property type="match status" value="1"/>
</dbReference>
<dbReference type="PANTHER" id="PTHR23355:SF9">
    <property type="entry name" value="DIS3-LIKE EXONUCLEASE 2"/>
    <property type="match status" value="1"/>
</dbReference>
<dbReference type="Pfam" id="PF12874">
    <property type="entry name" value="zf-met"/>
    <property type="match status" value="1"/>
</dbReference>
<dbReference type="SUPFAM" id="SSF81601">
    <property type="entry name" value="Protein serine/threonine phosphatase 2C, C-terminal domain"/>
    <property type="match status" value="1"/>
</dbReference>
<evidence type="ECO:0000256" key="14">
    <source>
        <dbReference type="ARBA" id="ARBA00023136"/>
    </source>
</evidence>
<evidence type="ECO:0000256" key="9">
    <source>
        <dbReference type="ARBA" id="ARBA00022737"/>
    </source>
</evidence>
<dbReference type="Pfam" id="PF07528">
    <property type="entry name" value="DZF_N"/>
    <property type="match status" value="1"/>
</dbReference>
<dbReference type="SMART" id="SM00331">
    <property type="entry name" value="PP2C_SIG"/>
    <property type="match status" value="1"/>
</dbReference>
<keyword evidence="7" id="KW-0519">Myristate</keyword>
<dbReference type="InterPro" id="IPR043519">
    <property type="entry name" value="NT_sf"/>
</dbReference>
<feature type="compositionally biased region" description="Basic and acidic residues" evidence="19">
    <location>
        <begin position="388"/>
        <end position="400"/>
    </location>
</feature>
<feature type="region of interest" description="Disordered" evidence="19">
    <location>
        <begin position="538"/>
        <end position="566"/>
    </location>
</feature>
<dbReference type="Gene3D" id="2.40.50.690">
    <property type="match status" value="1"/>
</dbReference>
<keyword evidence="9" id="KW-0677">Repeat</keyword>
<dbReference type="Gene3D" id="2.40.50.700">
    <property type="match status" value="1"/>
</dbReference>
<dbReference type="PROSITE" id="PS50137">
    <property type="entry name" value="DS_RBD"/>
    <property type="match status" value="1"/>
</dbReference>
<dbReference type="PROSITE" id="PS01175">
    <property type="entry name" value="RIBONUCLEASE_II"/>
    <property type="match status" value="1"/>
</dbReference>
<evidence type="ECO:0000256" key="12">
    <source>
        <dbReference type="ARBA" id="ARBA00022912"/>
    </source>
</evidence>
<dbReference type="Pfam" id="PF20965">
    <property type="entry name" value="DZF_C"/>
    <property type="match status" value="1"/>
</dbReference>
<dbReference type="Proteomes" id="UP001158576">
    <property type="component" value="Chromosome XSR"/>
</dbReference>
<dbReference type="SUPFAM" id="SSF54768">
    <property type="entry name" value="dsRNA-binding domain-like"/>
    <property type="match status" value="1"/>
</dbReference>
<keyword evidence="11" id="KW-0460">Magnesium</keyword>
<evidence type="ECO:0000256" key="10">
    <source>
        <dbReference type="ARBA" id="ARBA00022801"/>
    </source>
</evidence>
<dbReference type="InterPro" id="IPR000222">
    <property type="entry name" value="PP2C_BS"/>
</dbReference>
<dbReference type="Gene3D" id="3.30.160.60">
    <property type="entry name" value="Classic Zinc Finger"/>
    <property type="match status" value="1"/>
</dbReference>
<dbReference type="PROSITE" id="PS51746">
    <property type="entry name" value="PPM_2"/>
    <property type="match status" value="1"/>
</dbReference>
<dbReference type="InterPro" id="IPR013087">
    <property type="entry name" value="Znf_C2H2_type"/>
</dbReference>
<dbReference type="Gene3D" id="3.60.40.10">
    <property type="entry name" value="PPM-type phosphatase domain"/>
    <property type="match status" value="1"/>
</dbReference>
<feature type="compositionally biased region" description="Basic residues" evidence="19">
    <location>
        <begin position="377"/>
        <end position="387"/>
    </location>
</feature>
<dbReference type="Pfam" id="PF00773">
    <property type="entry name" value="RNB"/>
    <property type="match status" value="1"/>
</dbReference>
<evidence type="ECO:0000256" key="15">
    <source>
        <dbReference type="ARBA" id="ARBA00023211"/>
    </source>
</evidence>
<dbReference type="InterPro" id="IPR044445">
    <property type="entry name" value="DHX9_DSRM_1"/>
</dbReference>
<evidence type="ECO:0000256" key="13">
    <source>
        <dbReference type="ARBA" id="ARBA00023125"/>
    </source>
</evidence>
<keyword evidence="14" id="KW-0472">Membrane</keyword>
<feature type="domain" description="PPM-type phosphatase" evidence="22">
    <location>
        <begin position="1"/>
        <end position="256"/>
    </location>
</feature>
<dbReference type="PROSITE" id="PS01032">
    <property type="entry name" value="PPM_1"/>
    <property type="match status" value="1"/>
</dbReference>
<dbReference type="SMART" id="SM00572">
    <property type="entry name" value="DZF"/>
    <property type="match status" value="1"/>
</dbReference>
<dbReference type="Gene3D" id="3.30.460.10">
    <property type="entry name" value="Beta Polymerase, domain 2"/>
    <property type="match status" value="1"/>
</dbReference>
<keyword evidence="15" id="KW-0464">Manganese</keyword>
<evidence type="ECO:0000256" key="8">
    <source>
        <dbReference type="ARBA" id="ARBA00022723"/>
    </source>
</evidence>
<dbReference type="PROSITE" id="PS00028">
    <property type="entry name" value="ZINC_FINGER_C2H2_1"/>
    <property type="match status" value="1"/>
</dbReference>
<evidence type="ECO:0000256" key="7">
    <source>
        <dbReference type="ARBA" id="ARBA00022707"/>
    </source>
</evidence>
<evidence type="ECO:0000256" key="18">
    <source>
        <dbReference type="RuleBase" id="RU003465"/>
    </source>
</evidence>
<keyword evidence="6" id="KW-0597">Phosphoprotein</keyword>
<feature type="compositionally biased region" description="Basic and acidic residues" evidence="19">
    <location>
        <begin position="409"/>
        <end position="421"/>
    </location>
</feature>
<dbReference type="Gene3D" id="1.10.10.430">
    <property type="entry name" value="Phosphatase 2C, C-terminal domain suprefamily"/>
    <property type="match status" value="1"/>
</dbReference>
<dbReference type="InterPro" id="IPR014720">
    <property type="entry name" value="dsRBD_dom"/>
</dbReference>
<keyword evidence="13" id="KW-0238">DNA-binding</keyword>
<protein>
    <submittedName>
        <fullName evidence="23">Oidioi.mRNA.OKI2018_I69.XSR.g16042.t1.cds</fullName>
    </submittedName>
</protein>
<proteinExistence type="inferred from homology"/>
<evidence type="ECO:0000256" key="2">
    <source>
        <dbReference type="ARBA" id="ARBA00004514"/>
    </source>
</evidence>
<dbReference type="InterPro" id="IPR001932">
    <property type="entry name" value="PPM-type_phosphatase-like_dom"/>
</dbReference>
<dbReference type="CDD" id="cd19854">
    <property type="entry name" value="DSRM_DHX9_rpt1"/>
    <property type="match status" value="1"/>
</dbReference>
<dbReference type="InterPro" id="IPR049402">
    <property type="entry name" value="DZF_dom_C"/>
</dbReference>
<evidence type="ECO:0000256" key="16">
    <source>
        <dbReference type="ARBA" id="ARBA00023288"/>
    </source>
</evidence>
<organism evidence="23 24">
    <name type="scientific">Oikopleura dioica</name>
    <name type="common">Tunicate</name>
    <dbReference type="NCBI Taxonomy" id="34765"/>
    <lineage>
        <taxon>Eukaryota</taxon>
        <taxon>Metazoa</taxon>
        <taxon>Chordata</taxon>
        <taxon>Tunicata</taxon>
        <taxon>Appendicularia</taxon>
        <taxon>Copelata</taxon>
        <taxon>Oikopleuridae</taxon>
        <taxon>Oikopleura</taxon>
    </lineage>
</organism>
<gene>
    <name evidence="23" type="ORF">OKIOD_LOCUS7600</name>
</gene>
<dbReference type="InterPro" id="IPR012340">
    <property type="entry name" value="NA-bd_OB-fold"/>
</dbReference>
<evidence type="ECO:0000256" key="11">
    <source>
        <dbReference type="ARBA" id="ARBA00022842"/>
    </source>
</evidence>
<keyword evidence="10 18" id="KW-0378">Hydrolase</keyword>
<comment type="cofactor">
    <cofactor evidence="1">
        <name>Mn(2+)</name>
        <dbReference type="ChEBI" id="CHEBI:29035"/>
    </cofactor>
</comment>
<dbReference type="InterPro" id="IPR050180">
    <property type="entry name" value="RNR_Ribonuclease"/>
</dbReference>
<dbReference type="InterPro" id="IPR012911">
    <property type="entry name" value="PP2C_C"/>
</dbReference>
<dbReference type="SUPFAM" id="SSF81606">
    <property type="entry name" value="PP2C-like"/>
    <property type="match status" value="1"/>
</dbReference>
<keyword evidence="24" id="KW-1185">Reference proteome</keyword>
<dbReference type="Gene3D" id="1.10.1410.40">
    <property type="match status" value="1"/>
</dbReference>
<dbReference type="InterPro" id="IPR006561">
    <property type="entry name" value="DZF_dom"/>
</dbReference>
<dbReference type="SMART" id="SM00955">
    <property type="entry name" value="RNB"/>
    <property type="match status" value="1"/>
</dbReference>
<evidence type="ECO:0000256" key="17">
    <source>
        <dbReference type="PROSITE-ProRule" id="PRU00266"/>
    </source>
</evidence>
<comment type="similarity">
    <text evidence="4 18">Belongs to the PP2C family.</text>
</comment>
<keyword evidence="17" id="KW-0694">RNA-binding</keyword>
<dbReference type="Gene3D" id="3.30.160.20">
    <property type="match status" value="1"/>
</dbReference>
<dbReference type="CDD" id="cd00143">
    <property type="entry name" value="PP2Cc"/>
    <property type="match status" value="1"/>
</dbReference>
<evidence type="ECO:0000256" key="3">
    <source>
        <dbReference type="ARBA" id="ARBA00004635"/>
    </source>
</evidence>
<keyword evidence="16" id="KW-0449">Lipoprotein</keyword>
<evidence type="ECO:0000256" key="19">
    <source>
        <dbReference type="SAM" id="MobiDB-lite"/>
    </source>
</evidence>
<dbReference type="PROSITE" id="PS51703">
    <property type="entry name" value="DZF"/>
    <property type="match status" value="1"/>
</dbReference>
<dbReference type="SUPFAM" id="SSF57667">
    <property type="entry name" value="beta-beta-alpha zinc fingers"/>
    <property type="match status" value="1"/>
</dbReference>
<keyword evidence="12 18" id="KW-0904">Protein phosphatase</keyword>
<dbReference type="InterPro" id="IPR022966">
    <property type="entry name" value="RNase_II/R_CS"/>
</dbReference>
<evidence type="ECO:0000256" key="1">
    <source>
        <dbReference type="ARBA" id="ARBA00001936"/>
    </source>
</evidence>
<evidence type="ECO:0000256" key="4">
    <source>
        <dbReference type="ARBA" id="ARBA00006702"/>
    </source>
</evidence>
<feature type="region of interest" description="Disordered" evidence="19">
    <location>
        <begin position="357"/>
        <end position="421"/>
    </location>
</feature>
<dbReference type="EMBL" id="OU015569">
    <property type="protein sequence ID" value="CAG5098860.1"/>
    <property type="molecule type" value="Genomic_DNA"/>
</dbReference>
<feature type="compositionally biased region" description="Basic and acidic residues" evidence="19">
    <location>
        <begin position="360"/>
        <end position="374"/>
    </location>
</feature>
<evidence type="ECO:0000313" key="24">
    <source>
        <dbReference type="Proteomes" id="UP001158576"/>
    </source>
</evidence>
<dbReference type="Pfam" id="PF17849">
    <property type="entry name" value="OB_Dis3"/>
    <property type="match status" value="1"/>
</dbReference>
<dbReference type="InterPro" id="IPR049401">
    <property type="entry name" value="DZF_dom_N"/>
</dbReference>
<dbReference type="InterPro" id="IPR036580">
    <property type="entry name" value="PP2C_C_sf"/>
</dbReference>
<feature type="domain" description="DZF" evidence="21">
    <location>
        <begin position="1873"/>
        <end position="2203"/>
    </location>
</feature>
<dbReference type="InterPro" id="IPR001900">
    <property type="entry name" value="RNase_II/R"/>
</dbReference>
<dbReference type="Pfam" id="PF00481">
    <property type="entry name" value="PP2C"/>
    <property type="match status" value="1"/>
</dbReference>
<dbReference type="InterPro" id="IPR036457">
    <property type="entry name" value="PPM-type-like_dom_sf"/>
</dbReference>
<dbReference type="InterPro" id="IPR036236">
    <property type="entry name" value="Znf_C2H2_sf"/>
</dbReference>
<dbReference type="SMART" id="SM00332">
    <property type="entry name" value="PP2Cc"/>
    <property type="match status" value="1"/>
</dbReference>
<dbReference type="InterPro" id="IPR041505">
    <property type="entry name" value="Dis3_CSD2"/>
</dbReference>
<dbReference type="SUPFAM" id="SSF50249">
    <property type="entry name" value="Nucleic acid-binding proteins"/>
    <property type="match status" value="2"/>
</dbReference>
<keyword evidence="8" id="KW-0479">Metal-binding</keyword>
<name>A0ABN7SJW7_OIKDI</name>
<sequence>MEDAHTCVVSLGPMKWSFFAVFDGHAGKVAAEICSRELVDKIEQVLTDDVLKGLTDSGEYNCEAVITQIKKSFLNMDQILRKELNTQGDRSGTTCTAILISPNHFFFINCGDSRSILVREDSVKFSTKDHKPTDDDERDRIVRAGGLVMTQRINGSLAVSRALGDFDYKTDQNRLPTEQLVSPEPDVTCLKRDPEDQYICLACDGIFDVFSNEDLAAYISGRLRVKDSLDMVAAEIVDTSLHKGSRDNMSVVLLTLPACPEINQEAVDQEKKLDEILEEAVKETITECREKNPDMYLTLVDILNEIQRKPWTAQFSPLLPPGGGLVSKYSTIDQLICKHDPSDMSEQRPRVNLNGLLFKQRMDNVKNGDGDKGASKGGRRNRYRKKDKKEEGTEFKKEKANANVGSKAGGEKNRFQKKQDGRALIAKSDTTAGVIEDLKKKFPRDFEKHKIIVVQHTNPIKTAIMPVIQRLTGFSGSHFAEEHDDKAKDGSMWTQFRWRSYEQAAEAITTIRLASSHRIVDGIDIVDFDKHTRLTTKRDIERRKARQEKTGKEKAKRKEEPVRAPRKLTARDIRRPPPSDTHKTLCLNCIEHKDFNALRNLALAIGDPAGVKSLGSKNRQNCYTGFIEMKTQQEAIELFDYVDVMEPDYTVLWAKEDRIANETLNEKKHRQFMRNWGDNTIANVISTAPMTEESMDALISDIFRESVIKKDIKNVLANQCYYNELTFCSKDSAKMFFHSSYLFPTKGVEVKPALHRVNTQPHLSKEEVDAGIESEIYFKSPLRIANNYQNAFVTDPKGGSDLFVQGRKDQNRALPGDIVAYKIKPEDTWVTRKSGEIQRTAEIVAIIESRSNKRCAGAFSDTVLSGVNTGDLLFIPMDSRLPRLLVAKSSLAEDMLKNIKDIISRKIVYEARITEWEEGAQNARAVLSNEIGDPNDLQVQMDAILVDKNIDTRDWETFEVDDELPGSDWKITDDQVAKRRDFRRECVFTIDPQTARDLDDALHIKKLDDDVYEVGVHIADVAFFVPPGGKIDKIASQRCTSTYMPDRVVPMLPRRLCEELCSLNPLVERYSFSVVFKLDSEGNQLEEPWFGRGIIKSCVKFSYENAQNFIENPDDEVIDDNEFPEVLNGYCLESIRKCVLMLDMLAKKLRERRVANGCIRIEQPKIGFTWDEATKTPNGFFPYVRKDSHMMIEDFMLLANIAVAEKIERHYPDLAFLRQHPAPNQDKISEVVEELKKHGVELDASSSRDLARSLEKVTLQMEEQNPGSAHVFQSAISLLTVKTMQLAKYICTGDIEDRSDYRHYALAVPLYTHFTSPIRRYADLVVHRQLAAAIGWDESFDTPQESLTQQAENCNERKLQAKLAGEDGSDVYLWCMIKRITKDSEFIMDGVVTGLVEYGLEILLHETGFTLRIYYGEMEATKYNIFEKNGYKAVSITWAKDKNHLVDALQRILPIRVDLVFLLEPPSTPTSLQTAKMETFGMFDGGETGDTQNRSGTFQQTAQSRSAVVAVQQPKGGPRPASQALYRAPVQRENNSQIVPKDVGDRSLLGSNASANFETYNDTIATRARVWAGQGPDPFSRSGRLDPNRPIMVTEVKAFLYAFCGRQRSLPEYETKPAGRDKNGWMSYFSTVAPTGFPYVGQGTAQTRKEAQTAAAWDFIDYLSKQGMINEMDLPLREEKYKLATCQNYNVFIGPKPGAEPITRKKIAKTMNFVGGTRLKETHGELSGGFEEERFADSNVEKSNGVKVKQTVIVELNPENMEAKPQKKQRPKSLYEQAKENEIVGSEYIEVVPATGRNPAKFRCRLCDCDFNDETAKNTHLKGKRHKLTYKTKVDPEYDVKCNFKLIQQMKLKMWQQRVPQMIAEKEERLERRDRAADMRNLRVWDGKHIEVKLKEIIPQLMEENEIKDSAEKVENCVKQVSDETMLDGQRTIRGVMRVGPAAKGILVAGEKQVHLVIQCQNPPTIDFLDDVVEKLGPKLGNGYRIDILQEECGFGITSPTNVEIVVRLACLALRPENRRDDEPDPELTENHLDVEPQLAALSELRRAKWFRARANANHRPVLRIMRDLCARVGTWAPLSGWPLEVICCDCLETPFERPPFSTAEGFRRVFECIASGLLLPGTNGLKDPVEKDLTNILDCIEIQEAEDITASAQHALRLMAYRQIYKVLGVKEQTSMQPMLEPELELDVTGEPERKRLALMGATASALGIQAPPGAN</sequence>
<reference evidence="23 24" key="1">
    <citation type="submission" date="2021-04" db="EMBL/GenBank/DDBJ databases">
        <authorList>
            <person name="Bliznina A."/>
        </authorList>
    </citation>
    <scope>NUCLEOTIDE SEQUENCE [LARGE SCALE GENOMIC DNA]</scope>
</reference>
<keyword evidence="5" id="KW-0963">Cytoplasm</keyword>